<keyword evidence="3" id="KW-1185">Reference proteome</keyword>
<dbReference type="Proteomes" id="UP001596203">
    <property type="component" value="Unassembled WGS sequence"/>
</dbReference>
<organism evidence="2 3">
    <name type="scientific">Plantactinospora solaniradicis</name>
    <dbReference type="NCBI Taxonomy" id="1723736"/>
    <lineage>
        <taxon>Bacteria</taxon>
        <taxon>Bacillati</taxon>
        <taxon>Actinomycetota</taxon>
        <taxon>Actinomycetes</taxon>
        <taxon>Micromonosporales</taxon>
        <taxon>Micromonosporaceae</taxon>
        <taxon>Plantactinospora</taxon>
    </lineage>
</organism>
<evidence type="ECO:0000256" key="1">
    <source>
        <dbReference type="SAM" id="Phobius"/>
    </source>
</evidence>
<dbReference type="EMBL" id="JBHSPR010000032">
    <property type="protein sequence ID" value="MFC6020275.1"/>
    <property type="molecule type" value="Genomic_DNA"/>
</dbReference>
<protein>
    <recommendedName>
        <fullName evidence="4">ABC transporter permease</fullName>
    </recommendedName>
</protein>
<proteinExistence type="predicted"/>
<comment type="caution">
    <text evidence="2">The sequence shown here is derived from an EMBL/GenBank/DDBJ whole genome shotgun (WGS) entry which is preliminary data.</text>
</comment>
<evidence type="ECO:0000313" key="3">
    <source>
        <dbReference type="Proteomes" id="UP001596203"/>
    </source>
</evidence>
<keyword evidence="1" id="KW-0812">Transmembrane</keyword>
<gene>
    <name evidence="2" type="ORF">ACFP2T_29410</name>
</gene>
<reference evidence="3" key="1">
    <citation type="journal article" date="2019" name="Int. J. Syst. Evol. Microbiol.">
        <title>The Global Catalogue of Microorganisms (GCM) 10K type strain sequencing project: providing services to taxonomists for standard genome sequencing and annotation.</title>
        <authorList>
            <consortium name="The Broad Institute Genomics Platform"/>
            <consortium name="The Broad Institute Genome Sequencing Center for Infectious Disease"/>
            <person name="Wu L."/>
            <person name="Ma J."/>
        </authorList>
    </citation>
    <scope>NUCLEOTIDE SEQUENCE [LARGE SCALE GENOMIC DNA]</scope>
    <source>
        <strain evidence="3">ZS-35-S2</strain>
    </source>
</reference>
<evidence type="ECO:0000313" key="2">
    <source>
        <dbReference type="EMBL" id="MFC6020275.1"/>
    </source>
</evidence>
<sequence length="320" mass="33444">MPRRRSGDGAPVRLVHTVLARLVDTVLALYPRPIRERYGPEIADLLTHSPTPVRDLADVTWCALWDRVVRGAQALSMARARTGVLALARLLLIPLGLTIALLVLMVATGPVLNLMVALGIDVERTASMIHSLSLLPVGLLAWWLGRRLGRTGAVPAAWALAPTALAVGLLAIAALPGVGVVLGETPGSSTLAVLCWSAGTAVTCRLLRTAVERGRVARAWLTGVVGGLVLLTLSTIGYVWSSIDAVRAPRGSAPYWYLSAISGIDPGLVDNTYLQLSDAVALLPSALTACTVYAFGLTGSVVARRPVPTVGPVRSDGAAG</sequence>
<keyword evidence="1" id="KW-0472">Membrane</keyword>
<evidence type="ECO:0008006" key="4">
    <source>
        <dbReference type="Google" id="ProtNLM"/>
    </source>
</evidence>
<feature type="transmembrane region" description="Helical" evidence="1">
    <location>
        <begin position="127"/>
        <end position="145"/>
    </location>
</feature>
<feature type="transmembrane region" description="Helical" evidence="1">
    <location>
        <begin position="188"/>
        <end position="207"/>
    </location>
</feature>
<feature type="transmembrane region" description="Helical" evidence="1">
    <location>
        <begin position="157"/>
        <end position="182"/>
    </location>
</feature>
<accession>A0ABW1KES2</accession>
<feature type="transmembrane region" description="Helical" evidence="1">
    <location>
        <begin position="219"/>
        <end position="240"/>
    </location>
</feature>
<dbReference type="RefSeq" id="WP_377427285.1">
    <property type="nucleotide sequence ID" value="NZ_JBHSPR010000032.1"/>
</dbReference>
<keyword evidence="1" id="KW-1133">Transmembrane helix</keyword>
<feature type="transmembrane region" description="Helical" evidence="1">
    <location>
        <begin position="86"/>
        <end position="107"/>
    </location>
</feature>
<name>A0ABW1KES2_9ACTN</name>